<sequence>SKPVVISLLEQEKDPWVIKGGMNRGLCPAPPNAGLYHHQIYLLKS</sequence>
<accession>A0A2J8JLK2</accession>
<organism evidence="1 2">
    <name type="scientific">Pan troglodytes</name>
    <name type="common">Chimpanzee</name>
    <dbReference type="NCBI Taxonomy" id="9598"/>
    <lineage>
        <taxon>Eukaryota</taxon>
        <taxon>Metazoa</taxon>
        <taxon>Chordata</taxon>
        <taxon>Craniata</taxon>
        <taxon>Vertebrata</taxon>
        <taxon>Euteleostomi</taxon>
        <taxon>Mammalia</taxon>
        <taxon>Eutheria</taxon>
        <taxon>Euarchontoglires</taxon>
        <taxon>Primates</taxon>
        <taxon>Haplorrhini</taxon>
        <taxon>Catarrhini</taxon>
        <taxon>Hominidae</taxon>
        <taxon>Pan</taxon>
    </lineage>
</organism>
<feature type="non-terminal residue" evidence="1">
    <location>
        <position position="1"/>
    </location>
</feature>
<name>A0A2J8JLK2_PANTR</name>
<gene>
    <name evidence="1" type="ORF">CK820_G0046287</name>
</gene>
<protein>
    <submittedName>
        <fullName evidence="1">ZNF470 isoform 6</fullName>
    </submittedName>
</protein>
<reference evidence="1 2" key="1">
    <citation type="submission" date="2017-12" db="EMBL/GenBank/DDBJ databases">
        <title>High-resolution comparative analysis of great ape genomes.</title>
        <authorList>
            <person name="Pollen A."/>
            <person name="Hastie A."/>
            <person name="Hormozdiari F."/>
            <person name="Dougherty M."/>
            <person name="Liu R."/>
            <person name="Chaisson M."/>
            <person name="Hoppe E."/>
            <person name="Hill C."/>
            <person name="Pang A."/>
            <person name="Hillier L."/>
            <person name="Baker C."/>
            <person name="Armstrong J."/>
            <person name="Shendure J."/>
            <person name="Paten B."/>
            <person name="Wilson R."/>
            <person name="Chao H."/>
            <person name="Schneider V."/>
            <person name="Ventura M."/>
            <person name="Kronenberg Z."/>
            <person name="Murali S."/>
            <person name="Gordon D."/>
            <person name="Cantsilieris S."/>
            <person name="Munson K."/>
            <person name="Nelson B."/>
            <person name="Raja A."/>
            <person name="Underwood J."/>
            <person name="Diekhans M."/>
            <person name="Fiddes I."/>
            <person name="Haussler D."/>
            <person name="Eichler E."/>
        </authorList>
    </citation>
    <scope>NUCLEOTIDE SEQUENCE [LARGE SCALE GENOMIC DNA]</scope>
    <source>
        <strain evidence="1">Yerkes chimp pedigree #C0471</strain>
    </source>
</reference>
<evidence type="ECO:0000313" key="2">
    <source>
        <dbReference type="Proteomes" id="UP000236370"/>
    </source>
</evidence>
<dbReference type="Proteomes" id="UP000236370">
    <property type="component" value="Unassembled WGS sequence"/>
</dbReference>
<evidence type="ECO:0000313" key="1">
    <source>
        <dbReference type="EMBL" id="PNI23652.1"/>
    </source>
</evidence>
<dbReference type="EMBL" id="NBAG03000445">
    <property type="protein sequence ID" value="PNI23652.1"/>
    <property type="molecule type" value="Genomic_DNA"/>
</dbReference>
<dbReference type="AlphaFoldDB" id="A0A2J8JLK2"/>
<proteinExistence type="predicted"/>
<comment type="caution">
    <text evidence="1">The sequence shown here is derived from an EMBL/GenBank/DDBJ whole genome shotgun (WGS) entry which is preliminary data.</text>
</comment>